<dbReference type="InterPro" id="IPR014529">
    <property type="entry name" value="UCP026631"/>
</dbReference>
<feature type="transmembrane region" description="Helical" evidence="1">
    <location>
        <begin position="350"/>
        <end position="369"/>
    </location>
</feature>
<keyword evidence="1" id="KW-0812">Transmembrane</keyword>
<feature type="transmembrane region" description="Helical" evidence="1">
    <location>
        <begin position="172"/>
        <end position="193"/>
    </location>
</feature>
<dbReference type="PANTHER" id="PTHR34473:SF2">
    <property type="entry name" value="UPF0699 TRANSMEMBRANE PROTEIN YDBT"/>
    <property type="match status" value="1"/>
</dbReference>
<protein>
    <recommendedName>
        <fullName evidence="2">YdbS-like PH domain-containing protein</fullName>
    </recommendedName>
</protein>
<gene>
    <name evidence="3" type="ORF">D8M04_16275</name>
</gene>
<organism evidence="3 4">
    <name type="scientific">Oceanobacillus piezotolerans</name>
    <dbReference type="NCBI Taxonomy" id="2448030"/>
    <lineage>
        <taxon>Bacteria</taxon>
        <taxon>Bacillati</taxon>
        <taxon>Bacillota</taxon>
        <taxon>Bacilli</taxon>
        <taxon>Bacillales</taxon>
        <taxon>Bacillaceae</taxon>
        <taxon>Oceanobacillus</taxon>
    </lineage>
</organism>
<dbReference type="InterPro" id="IPR005182">
    <property type="entry name" value="YdbS-like_PH"/>
</dbReference>
<keyword evidence="1" id="KW-0472">Membrane</keyword>
<dbReference type="Proteomes" id="UP000270219">
    <property type="component" value="Unassembled WGS sequence"/>
</dbReference>
<proteinExistence type="predicted"/>
<feature type="domain" description="YdbS-like PH" evidence="2">
    <location>
        <begin position="392"/>
        <end position="472"/>
    </location>
</feature>
<dbReference type="OrthoDB" id="2195155at2"/>
<evidence type="ECO:0000313" key="3">
    <source>
        <dbReference type="EMBL" id="RLL42162.1"/>
    </source>
</evidence>
<evidence type="ECO:0000313" key="4">
    <source>
        <dbReference type="Proteomes" id="UP000270219"/>
    </source>
</evidence>
<dbReference type="RefSeq" id="WP_121524500.1">
    <property type="nucleotide sequence ID" value="NZ_RCHR01000006.1"/>
</dbReference>
<feature type="transmembrane region" description="Helical" evidence="1">
    <location>
        <begin position="39"/>
        <end position="61"/>
    </location>
</feature>
<keyword evidence="4" id="KW-1185">Reference proteome</keyword>
<sequence>MSNKVRRLHPVAILFKLAKSLKEIIFYIIISFLTLRDNGFFLLGLSIFLSILLIHSILSWYRFTYRIKEDELQINEGIFIRKKRYISKNRIQSINLTENVVHQLFRLVNVQIETASGGNDAEANLKAVNREEGHRIREAFKSKGNEITDVELLTDYEEGEKGSVYTISANRLFIAGTTSGSLGVLLAIIGFLVSEFAQFIPDGLYDSVVTWIVGLSIMLMIGFVIIILIFFWVLGVVGTILKYWKFTITKTGDELYIKRGLLDKKQTTIPIHRIQAVGLKEGLLRQPFGFVTLYVEVAGSAIEKGEDYSTVLFPILKKGEVQAFLMDLLPEYSLLSNEEMKSLPKRSLKYYLIRSTILFLLIGLAVLYFVPALSWYLIPFFLLLLLLGYFRYKDAGFYIEGQHLLIRFRRLSKTTILLPARRIQAMENKQHFFHKKELLETIMFSIIGGQGMGKHYKLKEIETTDAEVLRKWFSNHKNNKKPGSAGAGPKK</sequence>
<feature type="transmembrane region" description="Helical" evidence="1">
    <location>
        <begin position="208"/>
        <end position="241"/>
    </location>
</feature>
<dbReference type="Pfam" id="PF03703">
    <property type="entry name" value="bPH_2"/>
    <property type="match status" value="3"/>
</dbReference>
<evidence type="ECO:0000256" key="1">
    <source>
        <dbReference type="SAM" id="Phobius"/>
    </source>
</evidence>
<feature type="transmembrane region" description="Helical" evidence="1">
    <location>
        <begin position="375"/>
        <end position="392"/>
    </location>
</feature>
<feature type="domain" description="YdbS-like PH" evidence="2">
    <location>
        <begin position="244"/>
        <end position="318"/>
    </location>
</feature>
<evidence type="ECO:0000259" key="2">
    <source>
        <dbReference type="Pfam" id="PF03703"/>
    </source>
</evidence>
<accession>A0A498D370</accession>
<name>A0A498D370_9BACI</name>
<feature type="transmembrane region" description="Helical" evidence="1">
    <location>
        <begin position="12"/>
        <end position="33"/>
    </location>
</feature>
<feature type="domain" description="YdbS-like PH" evidence="2">
    <location>
        <begin position="60"/>
        <end position="138"/>
    </location>
</feature>
<dbReference type="EMBL" id="RCHR01000006">
    <property type="protein sequence ID" value="RLL42162.1"/>
    <property type="molecule type" value="Genomic_DNA"/>
</dbReference>
<dbReference type="AlphaFoldDB" id="A0A498D370"/>
<reference evidence="3 4" key="1">
    <citation type="submission" date="2018-10" db="EMBL/GenBank/DDBJ databases">
        <title>Oceanobacillus sp. YLB-02 draft genome.</title>
        <authorList>
            <person name="Yu L."/>
        </authorList>
    </citation>
    <scope>NUCLEOTIDE SEQUENCE [LARGE SCALE GENOMIC DNA]</scope>
    <source>
        <strain evidence="3 4">YLB-02</strain>
    </source>
</reference>
<keyword evidence="1" id="KW-1133">Transmembrane helix</keyword>
<comment type="caution">
    <text evidence="3">The sequence shown here is derived from an EMBL/GenBank/DDBJ whole genome shotgun (WGS) entry which is preliminary data.</text>
</comment>
<dbReference type="PANTHER" id="PTHR34473">
    <property type="entry name" value="UPF0699 TRANSMEMBRANE PROTEIN YDBS"/>
    <property type="match status" value="1"/>
</dbReference>
<dbReference type="PIRSF" id="PIRSF026631">
    <property type="entry name" value="UCP026631"/>
    <property type="match status" value="1"/>
</dbReference>